<keyword evidence="2 3" id="KW-0342">GTP-binding</keyword>
<dbReference type="EMBL" id="UYYB01122235">
    <property type="protein sequence ID" value="VDM83297.1"/>
    <property type="molecule type" value="Genomic_DNA"/>
</dbReference>
<evidence type="ECO:0000256" key="1">
    <source>
        <dbReference type="ARBA" id="ARBA00022741"/>
    </source>
</evidence>
<dbReference type="PANTHER" id="PTHR11711">
    <property type="entry name" value="ADP RIBOSYLATION FACTOR-RELATED"/>
    <property type="match status" value="1"/>
</dbReference>
<proteinExistence type="predicted"/>
<dbReference type="SUPFAM" id="SSF52540">
    <property type="entry name" value="P-loop containing nucleoside triphosphate hydrolases"/>
    <property type="match status" value="1"/>
</dbReference>
<gene>
    <name evidence="4" type="ORF">SVUK_LOCUS18295</name>
</gene>
<evidence type="ECO:0000313" key="5">
    <source>
        <dbReference type="Proteomes" id="UP000270094"/>
    </source>
</evidence>
<protein>
    <submittedName>
        <fullName evidence="4">Uncharacterized protein</fullName>
    </submittedName>
</protein>
<sequence>MTTKSCHSPYTPATRTAHAASYVDLDGIEFNGCNLHVMYDFLGFNVETVDYRNLSFAVWDAGGQQKIRPLWKYYLNSSKVIFTLVPLNV</sequence>
<accession>A0A3P7K4G9</accession>
<keyword evidence="1 3" id="KW-0547">Nucleotide-binding</keyword>
<dbReference type="GO" id="GO:0005525">
    <property type="term" value="F:GTP binding"/>
    <property type="evidence" value="ECO:0007669"/>
    <property type="project" value="UniProtKB-KW"/>
</dbReference>
<organism evidence="4 5">
    <name type="scientific">Strongylus vulgaris</name>
    <name type="common">Blood worm</name>
    <dbReference type="NCBI Taxonomy" id="40348"/>
    <lineage>
        <taxon>Eukaryota</taxon>
        <taxon>Metazoa</taxon>
        <taxon>Ecdysozoa</taxon>
        <taxon>Nematoda</taxon>
        <taxon>Chromadorea</taxon>
        <taxon>Rhabditida</taxon>
        <taxon>Rhabditina</taxon>
        <taxon>Rhabditomorpha</taxon>
        <taxon>Strongyloidea</taxon>
        <taxon>Strongylidae</taxon>
        <taxon>Strongylus</taxon>
    </lineage>
</organism>
<dbReference type="Gene3D" id="3.40.50.300">
    <property type="entry name" value="P-loop containing nucleotide triphosphate hydrolases"/>
    <property type="match status" value="1"/>
</dbReference>
<dbReference type="InterPro" id="IPR006689">
    <property type="entry name" value="Small_GTPase_ARF/SAR"/>
</dbReference>
<evidence type="ECO:0000313" key="4">
    <source>
        <dbReference type="EMBL" id="VDM83297.1"/>
    </source>
</evidence>
<dbReference type="GO" id="GO:0003924">
    <property type="term" value="F:GTPase activity"/>
    <property type="evidence" value="ECO:0007669"/>
    <property type="project" value="InterPro"/>
</dbReference>
<feature type="binding site" evidence="3">
    <location>
        <position position="63"/>
    </location>
    <ligand>
        <name>GTP</name>
        <dbReference type="ChEBI" id="CHEBI:37565"/>
    </ligand>
</feature>
<dbReference type="Pfam" id="PF00025">
    <property type="entry name" value="Arf"/>
    <property type="match status" value="1"/>
</dbReference>
<name>A0A3P7K4G9_STRVU</name>
<reference evidence="4 5" key="1">
    <citation type="submission" date="2018-11" db="EMBL/GenBank/DDBJ databases">
        <authorList>
            <consortium name="Pathogen Informatics"/>
        </authorList>
    </citation>
    <scope>NUCLEOTIDE SEQUENCE [LARGE SCALE GENOMIC DNA]</scope>
</reference>
<dbReference type="OrthoDB" id="5791078at2759"/>
<keyword evidence="5" id="KW-1185">Reference proteome</keyword>
<evidence type="ECO:0000256" key="2">
    <source>
        <dbReference type="ARBA" id="ARBA00023134"/>
    </source>
</evidence>
<dbReference type="Proteomes" id="UP000270094">
    <property type="component" value="Unassembled WGS sequence"/>
</dbReference>
<dbReference type="InterPro" id="IPR027417">
    <property type="entry name" value="P-loop_NTPase"/>
</dbReference>
<dbReference type="InterPro" id="IPR024156">
    <property type="entry name" value="Small_GTPase_ARF"/>
</dbReference>
<dbReference type="AlphaFoldDB" id="A0A3P7K4G9"/>
<evidence type="ECO:0000256" key="3">
    <source>
        <dbReference type="PIRSR" id="PIRSR606689-1"/>
    </source>
</evidence>